<sequence>RLVLMTFPVVGECLIAINWLLFVNCQFVGKTLFYCFTTVTIDEKLVGFRVQVVFDNVCPQTQQGRVSNIIISGRKVELRMVFSAQLLTEIPTSCMVAETTSSNPTF</sequence>
<dbReference type="Proteomes" id="UP000606786">
    <property type="component" value="Unassembled WGS sequence"/>
</dbReference>
<protein>
    <submittedName>
        <fullName evidence="1">(Mediterranean fruit fly) hypothetical protein</fullName>
    </submittedName>
</protein>
<feature type="non-terminal residue" evidence="1">
    <location>
        <position position="1"/>
    </location>
</feature>
<organism evidence="1 2">
    <name type="scientific">Ceratitis capitata</name>
    <name type="common">Mediterranean fruit fly</name>
    <name type="synonym">Tephritis capitata</name>
    <dbReference type="NCBI Taxonomy" id="7213"/>
    <lineage>
        <taxon>Eukaryota</taxon>
        <taxon>Metazoa</taxon>
        <taxon>Ecdysozoa</taxon>
        <taxon>Arthropoda</taxon>
        <taxon>Hexapoda</taxon>
        <taxon>Insecta</taxon>
        <taxon>Pterygota</taxon>
        <taxon>Neoptera</taxon>
        <taxon>Endopterygota</taxon>
        <taxon>Diptera</taxon>
        <taxon>Brachycera</taxon>
        <taxon>Muscomorpha</taxon>
        <taxon>Tephritoidea</taxon>
        <taxon>Tephritidae</taxon>
        <taxon>Ceratitis</taxon>
        <taxon>Ceratitis</taxon>
    </lineage>
</organism>
<dbReference type="EMBL" id="CAJHJT010000012">
    <property type="protein sequence ID" value="CAD6997958.1"/>
    <property type="molecule type" value="Genomic_DNA"/>
</dbReference>
<name>A0A811UI05_CERCA</name>
<proteinExistence type="predicted"/>
<feature type="non-terminal residue" evidence="1">
    <location>
        <position position="106"/>
    </location>
</feature>
<comment type="caution">
    <text evidence="1">The sequence shown here is derived from an EMBL/GenBank/DDBJ whole genome shotgun (WGS) entry which is preliminary data.</text>
</comment>
<keyword evidence="2" id="KW-1185">Reference proteome</keyword>
<gene>
    <name evidence="1" type="ORF">CCAP1982_LOCUS6575</name>
</gene>
<dbReference type="AlphaFoldDB" id="A0A811UI05"/>
<evidence type="ECO:0000313" key="1">
    <source>
        <dbReference type="EMBL" id="CAD6997958.1"/>
    </source>
</evidence>
<accession>A0A811UI05</accession>
<evidence type="ECO:0000313" key="2">
    <source>
        <dbReference type="Proteomes" id="UP000606786"/>
    </source>
</evidence>
<reference evidence="1" key="1">
    <citation type="submission" date="2020-11" db="EMBL/GenBank/DDBJ databases">
        <authorList>
            <person name="Whitehead M."/>
        </authorList>
    </citation>
    <scope>NUCLEOTIDE SEQUENCE</scope>
    <source>
        <strain evidence="1">EGII</strain>
    </source>
</reference>